<proteinExistence type="predicted"/>
<feature type="coiled-coil region" evidence="1">
    <location>
        <begin position="37"/>
        <end position="64"/>
    </location>
</feature>
<organism evidence="2 3">
    <name type="scientific">Anisodus tanguticus</name>
    <dbReference type="NCBI Taxonomy" id="243964"/>
    <lineage>
        <taxon>Eukaryota</taxon>
        <taxon>Viridiplantae</taxon>
        <taxon>Streptophyta</taxon>
        <taxon>Embryophyta</taxon>
        <taxon>Tracheophyta</taxon>
        <taxon>Spermatophyta</taxon>
        <taxon>Magnoliopsida</taxon>
        <taxon>eudicotyledons</taxon>
        <taxon>Gunneridae</taxon>
        <taxon>Pentapetalae</taxon>
        <taxon>asterids</taxon>
        <taxon>lamiids</taxon>
        <taxon>Solanales</taxon>
        <taxon>Solanaceae</taxon>
        <taxon>Solanoideae</taxon>
        <taxon>Hyoscyameae</taxon>
        <taxon>Anisodus</taxon>
    </lineage>
</organism>
<sequence length="220" mass="23939">MAGGSSNTELRGRIERLEALVGLTDDADSLVDILSQIHGINTELVDLKNANENLQMEVVVLRKAVASTGLSSDNRNTKVRILEPKAFNGSKSAKELENFLWDMEQYFSTARVAETDKHKEKAETMGEWRNEEGRMVADVGNSKNKRNPSSDKGCWSCGGPHLARSCPSPGWVNAMTAGDVPPEEEERGGVVTALVNPLGLLLNNQISIVDTVGESSFKPE</sequence>
<accession>A0AAE1RXB2</accession>
<dbReference type="AlphaFoldDB" id="A0AAE1RXB2"/>
<reference evidence="2" key="1">
    <citation type="submission" date="2023-12" db="EMBL/GenBank/DDBJ databases">
        <title>Genome assembly of Anisodus tanguticus.</title>
        <authorList>
            <person name="Wang Y.-J."/>
        </authorList>
    </citation>
    <scope>NUCLEOTIDE SEQUENCE</scope>
    <source>
        <strain evidence="2">KB-2021</strain>
        <tissue evidence="2">Leaf</tissue>
    </source>
</reference>
<dbReference type="Proteomes" id="UP001291623">
    <property type="component" value="Unassembled WGS sequence"/>
</dbReference>
<keyword evidence="3" id="KW-1185">Reference proteome</keyword>
<protein>
    <submittedName>
        <fullName evidence="2">Uncharacterized protein</fullName>
    </submittedName>
</protein>
<evidence type="ECO:0000256" key="1">
    <source>
        <dbReference type="SAM" id="Coils"/>
    </source>
</evidence>
<gene>
    <name evidence="2" type="ORF">RND71_021852</name>
</gene>
<evidence type="ECO:0000313" key="2">
    <source>
        <dbReference type="EMBL" id="KAK4359623.1"/>
    </source>
</evidence>
<name>A0AAE1RXB2_9SOLA</name>
<comment type="caution">
    <text evidence="2">The sequence shown here is derived from an EMBL/GenBank/DDBJ whole genome shotgun (WGS) entry which is preliminary data.</text>
</comment>
<evidence type="ECO:0000313" key="3">
    <source>
        <dbReference type="Proteomes" id="UP001291623"/>
    </source>
</evidence>
<dbReference type="EMBL" id="JAVYJV010000011">
    <property type="protein sequence ID" value="KAK4359623.1"/>
    <property type="molecule type" value="Genomic_DNA"/>
</dbReference>
<keyword evidence="1" id="KW-0175">Coiled coil</keyword>